<proteinExistence type="predicted"/>
<sequence length="893" mass="104848">MKSLNFEILRANWSNLATYCTYAENYLYSDPQSSVLKLRCFIEELVNYLYKELDLNLDTNWDLFKALKNELFENTIDSNIVKKMHAIRIKANKAIHKNHISLDDAKWLLEEAFNISNWFYCTYANEIFQINTFVLPKPIEDNINHLEETIRELERIIDTKNTNKIIEQFGNSEKINLFKNKNIEISQNLGLNSLEVDKRITINEIFSSYKLNDGQMNLVNNLEDFLDKKDFNIFLLKGYAGTGKTFIAKGLTEYLTTIRRKFILAAPTGKAAKVIKEKTKNEAFTIHKTIYSYNDLKEYKVENDGTETFKFYFDLNDNTHDANTVYIIDEASMIGNVNQEGEFFRFGSGKLLSDLMKYIHIDQNDHNKKIIFIGDNAQLPPIGMNFSPALSSEYFEKEFNLKCKSFELTEVMRQSSKSGIVENSLIIRESIRKNTFNQLDINLVFEDLMHVEHNDVLSQYIKSCDEKINAKSIIIAHSNAVVDEYNSQVRKHFFPNQNFITVGDKVMAVANNGNYPIFIYNGDFGLIKEVDTDIIKREVFIKERINEKLLTMRLPLWFRKVKIGFKNIENNKSCFFECLIFENLLYRDFVYQDEINKYELKEQDIARLETVALYVDFVNRAREKGLKPNTAEFKQTIKTDIFFNALKIKFGYALTCHKAQGSEWDNVFVNCKTHQNVLTKDYFRWFYTAITRASKKLYLMDEPHVTIMNGFENLQPLSKNIIKFIEEKVAEVCEILGINIDNIQHPQYHEIYTFSQNEKTQRIQIYYNGQNKITRISSIDNDVLINLIDKLKESLLDLVIYGDNHHNINSNFTFTETFLEEFYKALKEKMERKEILIINIKHISYCERYTFKKEEKIAVIDFWYNGKKQFKKAPQAQKDCSIELVNEIYEALK</sequence>
<dbReference type="CDD" id="cd18809">
    <property type="entry name" value="SF1_C_RecD"/>
    <property type="match status" value="1"/>
</dbReference>
<dbReference type="InterPro" id="IPR027417">
    <property type="entry name" value="P-loop_NTPase"/>
</dbReference>
<evidence type="ECO:0000259" key="2">
    <source>
        <dbReference type="Pfam" id="PF13643"/>
    </source>
</evidence>
<dbReference type="AlphaFoldDB" id="A0A6M8EUZ2"/>
<name>A0A6M8EUZ2_9BACT</name>
<dbReference type="Pfam" id="PF13538">
    <property type="entry name" value="UvrD_C_2"/>
    <property type="match status" value="1"/>
</dbReference>
<keyword evidence="5" id="KW-1185">Reference proteome</keyword>
<dbReference type="InterPro" id="IPR025285">
    <property type="entry name" value="DUF4145"/>
</dbReference>
<dbReference type="PANTHER" id="PTHR47642">
    <property type="entry name" value="ATP-DEPENDENT DNA HELICASE"/>
    <property type="match status" value="1"/>
</dbReference>
<dbReference type="Pfam" id="PF13604">
    <property type="entry name" value="AAA_30"/>
    <property type="match status" value="1"/>
</dbReference>
<dbReference type="Gene3D" id="3.40.50.300">
    <property type="entry name" value="P-loop containing nucleotide triphosphate hydrolases"/>
    <property type="match status" value="2"/>
</dbReference>
<organism evidence="4 5">
    <name type="scientific">Arcobacter acticola</name>
    <dbReference type="NCBI Taxonomy" id="1849015"/>
    <lineage>
        <taxon>Bacteria</taxon>
        <taxon>Pseudomonadati</taxon>
        <taxon>Campylobacterota</taxon>
        <taxon>Epsilonproteobacteria</taxon>
        <taxon>Campylobacterales</taxon>
        <taxon>Arcobacteraceae</taxon>
        <taxon>Arcobacter</taxon>
    </lineage>
</organism>
<gene>
    <name evidence="4" type="ORF">AACT_1164</name>
</gene>
<dbReference type="Proteomes" id="UP000503483">
    <property type="component" value="Chromosome"/>
</dbReference>
<feature type="domain" description="TATA-binding-like protein" evidence="3">
    <location>
        <begin position="727"/>
        <end position="780"/>
    </location>
</feature>
<keyword evidence="4" id="KW-0347">Helicase</keyword>
<dbReference type="Pfam" id="PF13643">
    <property type="entry name" value="DUF4145"/>
    <property type="match status" value="1"/>
</dbReference>
<evidence type="ECO:0000259" key="3">
    <source>
        <dbReference type="Pfam" id="PF22721"/>
    </source>
</evidence>
<reference evidence="4 5" key="1">
    <citation type="submission" date="2019-08" db="EMBL/GenBank/DDBJ databases">
        <title>Complete genome sequence of Arcobacter acticola.</title>
        <authorList>
            <person name="Miller W."/>
        </authorList>
    </citation>
    <scope>NUCLEOTIDE SEQUENCE [LARGE SCALE GENOMIC DNA]</scope>
    <source>
        <strain evidence="4 5">KCTC 52212</strain>
    </source>
</reference>
<keyword evidence="4" id="KW-0378">Hydrolase</keyword>
<evidence type="ECO:0000259" key="1">
    <source>
        <dbReference type="Pfam" id="PF13538"/>
    </source>
</evidence>
<dbReference type="PANTHER" id="PTHR47642:SF5">
    <property type="entry name" value="ATP-DEPENDENT DNA HELICASE"/>
    <property type="match status" value="1"/>
</dbReference>
<keyword evidence="4" id="KW-0547">Nucleotide-binding</keyword>
<feature type="domain" description="UvrD-like helicase C-terminal" evidence="1">
    <location>
        <begin position="651"/>
        <end position="700"/>
    </location>
</feature>
<dbReference type="RefSeq" id="WP_172125870.1">
    <property type="nucleotide sequence ID" value="NZ_CP042652.1"/>
</dbReference>
<feature type="domain" description="DUF4145" evidence="2">
    <location>
        <begin position="23"/>
        <end position="110"/>
    </location>
</feature>
<dbReference type="InterPro" id="IPR027785">
    <property type="entry name" value="UvrD-like_helicase_C"/>
</dbReference>
<dbReference type="InterPro" id="IPR054572">
    <property type="entry name" value="TBP-TOTE"/>
</dbReference>
<dbReference type="CDD" id="cd17933">
    <property type="entry name" value="DEXSc_RecD-like"/>
    <property type="match status" value="1"/>
</dbReference>
<dbReference type="GO" id="GO:0004386">
    <property type="term" value="F:helicase activity"/>
    <property type="evidence" value="ECO:0007669"/>
    <property type="project" value="UniProtKB-KW"/>
</dbReference>
<dbReference type="SUPFAM" id="SSF52540">
    <property type="entry name" value="P-loop containing nucleoside triphosphate hydrolases"/>
    <property type="match status" value="2"/>
</dbReference>
<protein>
    <submittedName>
        <fullName evidence="4">RecD-like DNA helicase (AAA domain)</fullName>
    </submittedName>
</protein>
<dbReference type="KEGG" id="paco:AACT_1164"/>
<dbReference type="EMBL" id="CP042652">
    <property type="protein sequence ID" value="QKE28345.1"/>
    <property type="molecule type" value="Genomic_DNA"/>
</dbReference>
<dbReference type="Pfam" id="PF22721">
    <property type="entry name" value="TBP-TOTE"/>
    <property type="match status" value="2"/>
</dbReference>
<dbReference type="InterPro" id="IPR051055">
    <property type="entry name" value="PIF1_helicase"/>
</dbReference>
<feature type="domain" description="TATA-binding-like protein" evidence="3">
    <location>
        <begin position="817"/>
        <end position="888"/>
    </location>
</feature>
<keyword evidence="4" id="KW-0067">ATP-binding</keyword>
<accession>A0A6M8EUZ2</accession>
<evidence type="ECO:0000313" key="5">
    <source>
        <dbReference type="Proteomes" id="UP000503483"/>
    </source>
</evidence>
<evidence type="ECO:0000313" key="4">
    <source>
        <dbReference type="EMBL" id="QKE28345.1"/>
    </source>
</evidence>